<organism evidence="1 2">
    <name type="scientific">Ciceribacter selenitireducens ATCC BAA-1503</name>
    <dbReference type="NCBI Taxonomy" id="1336235"/>
    <lineage>
        <taxon>Bacteria</taxon>
        <taxon>Pseudomonadati</taxon>
        <taxon>Pseudomonadota</taxon>
        <taxon>Alphaproteobacteria</taxon>
        <taxon>Hyphomicrobiales</taxon>
        <taxon>Rhizobiaceae</taxon>
        <taxon>Ciceribacter</taxon>
    </lineage>
</organism>
<protein>
    <submittedName>
        <fullName evidence="1">Uncharacterized protein</fullName>
    </submittedName>
</protein>
<accession>A0A376AB26</accession>
<dbReference type="Proteomes" id="UP000254764">
    <property type="component" value="Unassembled WGS sequence"/>
</dbReference>
<evidence type="ECO:0000313" key="1">
    <source>
        <dbReference type="EMBL" id="SSC64673.1"/>
    </source>
</evidence>
<dbReference type="AlphaFoldDB" id="A0A376AB26"/>
<keyword evidence="2" id="KW-1185">Reference proteome</keyword>
<proteinExistence type="predicted"/>
<gene>
    <name evidence="1" type="ORF">RHIZ70_381</name>
</gene>
<name>A0A376AB26_9HYPH</name>
<reference evidence="2" key="1">
    <citation type="submission" date="2018-07" db="EMBL/GenBank/DDBJ databases">
        <authorList>
            <person name="Peiro R."/>
            <person name="Begona"/>
            <person name="Cbmso G."/>
            <person name="Lopez M."/>
            <person name="Gonzalez S."/>
        </authorList>
    </citation>
    <scope>NUCLEOTIDE SEQUENCE [LARGE SCALE GENOMIC DNA]</scope>
</reference>
<dbReference type="EMBL" id="UEYP01000013">
    <property type="protein sequence ID" value="SSC64673.1"/>
    <property type="molecule type" value="Genomic_DNA"/>
</dbReference>
<sequence length="37" mass="4104">MVAGYHDGPLMRGQAKATGFAIGTRWSFQFQYALGIR</sequence>
<evidence type="ECO:0000313" key="2">
    <source>
        <dbReference type="Proteomes" id="UP000254764"/>
    </source>
</evidence>